<sequence length="51" mass="5670">MDLLIYLAPASVFLGAMGLFAFWWTLRNGQYEDPAGDAARILVDDPEDRPA</sequence>
<keyword evidence="1" id="KW-1133">Transmembrane helix</keyword>
<dbReference type="PANTHER" id="PTHR41532:SF1">
    <property type="entry name" value="FIXS PROTEIN"/>
    <property type="match status" value="1"/>
</dbReference>
<dbReference type="InterPro" id="IPR004714">
    <property type="entry name" value="Cyt_oxidase_maturation_cbb3"/>
</dbReference>
<proteinExistence type="predicted"/>
<evidence type="ECO:0000256" key="1">
    <source>
        <dbReference type="SAM" id="Phobius"/>
    </source>
</evidence>
<keyword evidence="1" id="KW-0472">Membrane</keyword>
<keyword evidence="3" id="KW-1185">Reference proteome</keyword>
<evidence type="ECO:0000313" key="3">
    <source>
        <dbReference type="Proteomes" id="UP000249725"/>
    </source>
</evidence>
<comment type="caution">
    <text evidence="2">The sequence shown here is derived from an EMBL/GenBank/DDBJ whole genome shotgun (WGS) entry which is preliminary data.</text>
</comment>
<keyword evidence="1" id="KW-0812">Transmembrane</keyword>
<dbReference type="AlphaFoldDB" id="A0A328ACP6"/>
<protein>
    <submittedName>
        <fullName evidence="2">Cbb3-type cytochrome oxidase assembly protein CcoS</fullName>
    </submittedName>
</protein>
<dbReference type="Proteomes" id="UP000249725">
    <property type="component" value="Unassembled WGS sequence"/>
</dbReference>
<organism evidence="2 3">
    <name type="scientific">Phenylobacterium deserti</name>
    <dbReference type="NCBI Taxonomy" id="1914756"/>
    <lineage>
        <taxon>Bacteria</taxon>
        <taxon>Pseudomonadati</taxon>
        <taxon>Pseudomonadota</taxon>
        <taxon>Alphaproteobacteria</taxon>
        <taxon>Caulobacterales</taxon>
        <taxon>Caulobacteraceae</taxon>
        <taxon>Phenylobacterium</taxon>
    </lineage>
</organism>
<dbReference type="PANTHER" id="PTHR41532">
    <property type="entry name" value="FIXS PROTEIN"/>
    <property type="match status" value="1"/>
</dbReference>
<dbReference type="Pfam" id="PF03597">
    <property type="entry name" value="FixS"/>
    <property type="match status" value="1"/>
</dbReference>
<evidence type="ECO:0000313" key="2">
    <source>
        <dbReference type="EMBL" id="RAK52522.1"/>
    </source>
</evidence>
<name>A0A328ACP6_9CAUL</name>
<dbReference type="EMBL" id="QFYR01000002">
    <property type="protein sequence ID" value="RAK52522.1"/>
    <property type="molecule type" value="Genomic_DNA"/>
</dbReference>
<reference evidence="3" key="1">
    <citation type="submission" date="2018-05" db="EMBL/GenBank/DDBJ databases">
        <authorList>
            <person name="Li X."/>
        </authorList>
    </citation>
    <scope>NUCLEOTIDE SEQUENCE [LARGE SCALE GENOMIC DNA]</scope>
    <source>
        <strain evidence="3">YIM 73061</strain>
    </source>
</reference>
<gene>
    <name evidence="2" type="primary">ccoS</name>
    <name evidence="2" type="ORF">DJ018_09920</name>
</gene>
<feature type="transmembrane region" description="Helical" evidence="1">
    <location>
        <begin position="6"/>
        <end position="26"/>
    </location>
</feature>
<accession>A0A328ACP6</accession>
<dbReference type="OrthoDB" id="9802763at2"/>
<dbReference type="RefSeq" id="WP_111514808.1">
    <property type="nucleotide sequence ID" value="NZ_QFYR01000002.1"/>
</dbReference>
<dbReference type="NCBIfam" id="TIGR00847">
    <property type="entry name" value="ccoS"/>
    <property type="match status" value="1"/>
</dbReference>